<sequence>MMAAVLIDTHVIIDAASPRTEWHEWSARQLCRVVDDFGGCVNPIIYAELSAYVNDESALAALIDDFLLEKAQLLWQAAFLTGRAFVAYRRRDGNRTAPLPDFYIGAHAQVAGLRLLTRDAARYRTYFPDLQLIAPNWDPRRLP</sequence>
<keyword evidence="2" id="KW-1277">Toxin-antitoxin system</keyword>
<evidence type="ECO:0000256" key="4">
    <source>
        <dbReference type="ARBA" id="ARBA00022723"/>
    </source>
</evidence>
<proteinExistence type="inferred from homology"/>
<dbReference type="PANTHER" id="PTHR33653">
    <property type="entry name" value="RIBONUCLEASE VAPC2"/>
    <property type="match status" value="1"/>
</dbReference>
<evidence type="ECO:0000256" key="7">
    <source>
        <dbReference type="ARBA" id="ARBA00038093"/>
    </source>
</evidence>
<evidence type="ECO:0000256" key="5">
    <source>
        <dbReference type="ARBA" id="ARBA00022801"/>
    </source>
</evidence>
<dbReference type="RefSeq" id="WP_277458274.1">
    <property type="nucleotide sequence ID" value="NZ_CP104311.1"/>
</dbReference>
<comment type="similarity">
    <text evidence="7">Belongs to the PINc/VapC protein family.</text>
</comment>
<dbReference type="Pfam" id="PF01850">
    <property type="entry name" value="PIN"/>
    <property type="match status" value="1"/>
</dbReference>
<dbReference type="InterPro" id="IPR002716">
    <property type="entry name" value="PIN_dom"/>
</dbReference>
<dbReference type="EMBL" id="CP104311">
    <property type="protein sequence ID" value="WWF01154.1"/>
    <property type="molecule type" value="Genomic_DNA"/>
</dbReference>
<dbReference type="InterPro" id="IPR029060">
    <property type="entry name" value="PIN-like_dom_sf"/>
</dbReference>
<evidence type="ECO:0000256" key="3">
    <source>
        <dbReference type="ARBA" id="ARBA00022722"/>
    </source>
</evidence>
<gene>
    <name evidence="9" type="ORF">N4J17_11830</name>
</gene>
<keyword evidence="5" id="KW-0378">Hydrolase</keyword>
<keyword evidence="3" id="KW-0540">Nuclease</keyword>
<comment type="cofactor">
    <cofactor evidence="1">
        <name>Mg(2+)</name>
        <dbReference type="ChEBI" id="CHEBI:18420"/>
    </cofactor>
</comment>
<evidence type="ECO:0000256" key="6">
    <source>
        <dbReference type="ARBA" id="ARBA00022842"/>
    </source>
</evidence>
<evidence type="ECO:0000313" key="9">
    <source>
        <dbReference type="EMBL" id="WWF01154.1"/>
    </source>
</evidence>
<name>A0ABZ2F1V3_METCP</name>
<keyword evidence="6" id="KW-0460">Magnesium</keyword>
<organism evidence="9 10">
    <name type="scientific">Methylococcus capsulatus</name>
    <dbReference type="NCBI Taxonomy" id="414"/>
    <lineage>
        <taxon>Bacteria</taxon>
        <taxon>Pseudomonadati</taxon>
        <taxon>Pseudomonadota</taxon>
        <taxon>Gammaproteobacteria</taxon>
        <taxon>Methylococcales</taxon>
        <taxon>Methylococcaceae</taxon>
        <taxon>Methylococcus</taxon>
    </lineage>
</organism>
<evidence type="ECO:0000256" key="1">
    <source>
        <dbReference type="ARBA" id="ARBA00001946"/>
    </source>
</evidence>
<protein>
    <submittedName>
        <fullName evidence="9">Type II toxin-antitoxin system VapC family toxin</fullName>
    </submittedName>
</protein>
<dbReference type="Proteomes" id="UP001359308">
    <property type="component" value="Chromosome"/>
</dbReference>
<dbReference type="PANTHER" id="PTHR33653:SF1">
    <property type="entry name" value="RIBONUCLEASE VAPC2"/>
    <property type="match status" value="1"/>
</dbReference>
<keyword evidence="4" id="KW-0479">Metal-binding</keyword>
<accession>A0ABZ2F1V3</accession>
<dbReference type="InterPro" id="IPR050556">
    <property type="entry name" value="Type_II_TA_system_RNase"/>
</dbReference>
<evidence type="ECO:0000259" key="8">
    <source>
        <dbReference type="Pfam" id="PF01850"/>
    </source>
</evidence>
<reference evidence="9 10" key="1">
    <citation type="submission" date="2022-09" db="EMBL/GenBank/DDBJ databases">
        <authorList>
            <person name="Giprobiosintez L."/>
        </authorList>
    </citation>
    <scope>NUCLEOTIDE SEQUENCE [LARGE SCALE GENOMIC DNA]</scope>
    <source>
        <strain evidence="10">VKPM-B-12549 (GBS-15)</strain>
    </source>
</reference>
<feature type="domain" description="PIN" evidence="8">
    <location>
        <begin position="5"/>
        <end position="126"/>
    </location>
</feature>
<keyword evidence="10" id="KW-1185">Reference proteome</keyword>
<dbReference type="SUPFAM" id="SSF88723">
    <property type="entry name" value="PIN domain-like"/>
    <property type="match status" value="1"/>
</dbReference>
<dbReference type="Gene3D" id="3.40.50.1010">
    <property type="entry name" value="5'-nuclease"/>
    <property type="match status" value="1"/>
</dbReference>
<evidence type="ECO:0000256" key="2">
    <source>
        <dbReference type="ARBA" id="ARBA00022649"/>
    </source>
</evidence>
<evidence type="ECO:0000313" key="10">
    <source>
        <dbReference type="Proteomes" id="UP001359308"/>
    </source>
</evidence>